<evidence type="ECO:0000256" key="3">
    <source>
        <dbReference type="ARBA" id="ARBA00022989"/>
    </source>
</evidence>
<dbReference type="GO" id="GO:0005886">
    <property type="term" value="C:plasma membrane"/>
    <property type="evidence" value="ECO:0007669"/>
    <property type="project" value="TreeGrafter"/>
</dbReference>
<dbReference type="PANTHER" id="PTHR16100">
    <property type="entry name" value="PHOSPHOINOSITIDE-INTERACTING PROTEIN FAMILY MEMBER"/>
    <property type="match status" value="1"/>
</dbReference>
<reference evidence="6" key="2">
    <citation type="submission" date="2025-09" db="UniProtKB">
        <authorList>
            <consortium name="Ensembl"/>
        </authorList>
    </citation>
    <scope>IDENTIFICATION</scope>
</reference>
<accession>A0A8C4WSW2</accession>
<evidence type="ECO:0000313" key="7">
    <source>
        <dbReference type="Proteomes" id="UP000694388"/>
    </source>
</evidence>
<evidence type="ECO:0000313" key="6">
    <source>
        <dbReference type="Ensembl" id="ENSEBUP00000009738.1"/>
    </source>
</evidence>
<dbReference type="AlphaFoldDB" id="A0A8C4WSW2"/>
<feature type="transmembrane region" description="Helical" evidence="5">
    <location>
        <begin position="57"/>
        <end position="79"/>
    </location>
</feature>
<dbReference type="Ensembl" id="ENSEBUT00000010268.1">
    <property type="protein sequence ID" value="ENSEBUP00000009738.1"/>
    <property type="gene ID" value="ENSEBUG00000006253.1"/>
</dbReference>
<evidence type="ECO:0000256" key="1">
    <source>
        <dbReference type="ARBA" id="ARBA00004141"/>
    </source>
</evidence>
<feature type="transmembrane region" description="Helical" evidence="5">
    <location>
        <begin position="85"/>
        <end position="109"/>
    </location>
</feature>
<dbReference type="GO" id="GO:0071773">
    <property type="term" value="P:cellular response to BMP stimulus"/>
    <property type="evidence" value="ECO:0007669"/>
    <property type="project" value="TreeGrafter"/>
</dbReference>
<proteinExistence type="predicted"/>
<dbReference type="Pfam" id="PF16311">
    <property type="entry name" value="TMEM100"/>
    <property type="match status" value="1"/>
</dbReference>
<dbReference type="InterPro" id="IPR032536">
    <property type="entry name" value="TMEM100"/>
</dbReference>
<evidence type="ECO:0008006" key="8">
    <source>
        <dbReference type="Google" id="ProtNLM"/>
    </source>
</evidence>
<keyword evidence="7" id="KW-1185">Reference proteome</keyword>
<comment type="subcellular location">
    <subcellularLocation>
        <location evidence="1">Membrane</location>
        <topology evidence="1">Multi-pass membrane protein</topology>
    </subcellularLocation>
</comment>
<organism evidence="6 7">
    <name type="scientific">Eptatretus burgeri</name>
    <name type="common">Inshore hagfish</name>
    <dbReference type="NCBI Taxonomy" id="7764"/>
    <lineage>
        <taxon>Eukaryota</taxon>
        <taxon>Metazoa</taxon>
        <taxon>Chordata</taxon>
        <taxon>Craniata</taxon>
        <taxon>Vertebrata</taxon>
        <taxon>Cyclostomata</taxon>
        <taxon>Myxini</taxon>
        <taxon>Myxiniformes</taxon>
        <taxon>Myxinidae</taxon>
        <taxon>Eptatretinae</taxon>
        <taxon>Eptatretus</taxon>
    </lineage>
</organism>
<name>A0A8C4WSW2_EPTBU</name>
<keyword evidence="4 5" id="KW-0472">Membrane</keyword>
<keyword evidence="2 5" id="KW-0812">Transmembrane</keyword>
<evidence type="ECO:0000256" key="4">
    <source>
        <dbReference type="ARBA" id="ARBA00023136"/>
    </source>
</evidence>
<keyword evidence="3 5" id="KW-1133">Transmembrane helix</keyword>
<dbReference type="Proteomes" id="UP000694388">
    <property type="component" value="Unplaced"/>
</dbReference>
<evidence type="ECO:0000256" key="2">
    <source>
        <dbReference type="ARBA" id="ARBA00022692"/>
    </source>
</evidence>
<reference evidence="6" key="1">
    <citation type="submission" date="2025-08" db="UniProtKB">
        <authorList>
            <consortium name="Ensembl"/>
        </authorList>
    </citation>
    <scope>IDENTIFICATION</scope>
</reference>
<dbReference type="PANTHER" id="PTHR16100:SF5">
    <property type="entry name" value="TRANSMEMBRANE PROTEIN 100"/>
    <property type="match status" value="1"/>
</dbReference>
<evidence type="ECO:0000256" key="5">
    <source>
        <dbReference type="SAM" id="Phobius"/>
    </source>
</evidence>
<sequence>MGCGSRETKNSPHHACWEGRRFVGVVSTPHEFLCLFNAIHQYFSAVGGAERSCYRCVLPFGLVAMLVGTVDSVVALTLGPPTSSAAVLGLLLLSLGVTLLLSGFICCQLQHWRKVRRLRASLIPLDDGGEAEEVKTGGHVV</sequence>
<protein>
    <recommendedName>
        <fullName evidence="8">Transmembrane protein 100</fullName>
    </recommendedName>
</protein>